<feature type="region of interest" description="Disordered" evidence="1">
    <location>
        <begin position="1"/>
        <end position="34"/>
    </location>
</feature>
<gene>
    <name evidence="2" type="ORF">GCM10009613_13720</name>
</gene>
<organism evidence="2 3">
    <name type="scientific">Pseudonocardia kongjuensis</name>
    <dbReference type="NCBI Taxonomy" id="102227"/>
    <lineage>
        <taxon>Bacteria</taxon>
        <taxon>Bacillati</taxon>
        <taxon>Actinomycetota</taxon>
        <taxon>Actinomycetes</taxon>
        <taxon>Pseudonocardiales</taxon>
        <taxon>Pseudonocardiaceae</taxon>
        <taxon>Pseudonocardia</taxon>
    </lineage>
</organism>
<evidence type="ECO:0008006" key="4">
    <source>
        <dbReference type="Google" id="ProtNLM"/>
    </source>
</evidence>
<evidence type="ECO:0000313" key="2">
    <source>
        <dbReference type="EMBL" id="GAA1383810.1"/>
    </source>
</evidence>
<comment type="caution">
    <text evidence="2">The sequence shown here is derived from an EMBL/GenBank/DDBJ whole genome shotgun (WGS) entry which is preliminary data.</text>
</comment>
<keyword evidence="3" id="KW-1185">Reference proteome</keyword>
<name>A0ABN1XK94_9PSEU</name>
<reference evidence="2 3" key="1">
    <citation type="journal article" date="2019" name="Int. J. Syst. Evol. Microbiol.">
        <title>The Global Catalogue of Microorganisms (GCM) 10K type strain sequencing project: providing services to taxonomists for standard genome sequencing and annotation.</title>
        <authorList>
            <consortium name="The Broad Institute Genomics Platform"/>
            <consortium name="The Broad Institute Genome Sequencing Center for Infectious Disease"/>
            <person name="Wu L."/>
            <person name="Ma J."/>
        </authorList>
    </citation>
    <scope>NUCLEOTIDE SEQUENCE [LARGE SCALE GENOMIC DNA]</scope>
    <source>
        <strain evidence="2 3">JCM 11896</strain>
    </source>
</reference>
<accession>A0ABN1XK94</accession>
<dbReference type="Pfam" id="PF21790">
    <property type="entry name" value="OGG"/>
    <property type="match status" value="1"/>
</dbReference>
<evidence type="ECO:0000256" key="1">
    <source>
        <dbReference type="SAM" id="MobiDB-lite"/>
    </source>
</evidence>
<proteinExistence type="predicted"/>
<dbReference type="EMBL" id="BAAAJK010000005">
    <property type="protein sequence ID" value="GAA1383810.1"/>
    <property type="molecule type" value="Genomic_DNA"/>
</dbReference>
<dbReference type="InterPro" id="IPR048868">
    <property type="entry name" value="OGG-like_put"/>
</dbReference>
<sequence length="321" mass="35340">MPAVRSPERAGGSGRTPVQSRDPGSGDTGAFATASPYSVVMRDVPPVPPELRSLVGCPDRQAVQQPMRWNRPSWLRRLDNLPDVTVLQGDALGDRVSREQVTDVFRAVGSGRTVTDAFVAVMVWGYGPVGYGPYRTHRVLTANHDAPSRLREVLDAAAAGEPRAAFDLARAPGLKHLGPAFGTKFLYFASLIAERDDAVLPILDSVVTGWFHQHTTFHPRLDLWRWPDYEQYRNILQEWSRDVGGVRIDVLEQLIFDSARGTGAGSQQAEDLPSALLRVRELATDLPGELFSRIEAHLDALDDLVSTDLSETITPDEAERP</sequence>
<protein>
    <recommendedName>
        <fullName evidence="4">DUF4037 domain-containing protein</fullName>
    </recommendedName>
</protein>
<dbReference type="Proteomes" id="UP001501414">
    <property type="component" value="Unassembled WGS sequence"/>
</dbReference>
<evidence type="ECO:0000313" key="3">
    <source>
        <dbReference type="Proteomes" id="UP001501414"/>
    </source>
</evidence>